<keyword evidence="3" id="KW-0238">DNA-binding</keyword>
<dbReference type="CDD" id="cd00167">
    <property type="entry name" value="SANT"/>
    <property type="match status" value="2"/>
</dbReference>
<dbReference type="Pfam" id="PF13921">
    <property type="entry name" value="Myb_DNA-bind_6"/>
    <property type="match status" value="1"/>
</dbReference>
<gene>
    <name evidence="3" type="ORF">HINF_LOCUS15911</name>
    <name evidence="4" type="ORF">HINF_LOCUS71493</name>
</gene>
<evidence type="ECO:0000313" key="4">
    <source>
        <dbReference type="EMBL" id="CAL6102072.1"/>
    </source>
</evidence>
<dbReference type="AlphaFoldDB" id="A0AA86P0H4"/>
<evidence type="ECO:0000313" key="5">
    <source>
        <dbReference type="Proteomes" id="UP001642409"/>
    </source>
</evidence>
<dbReference type="Proteomes" id="UP001642409">
    <property type="component" value="Unassembled WGS sequence"/>
</dbReference>
<dbReference type="SUPFAM" id="SSF46689">
    <property type="entry name" value="Homeodomain-like"/>
    <property type="match status" value="2"/>
</dbReference>
<keyword evidence="5" id="KW-1185">Reference proteome</keyword>
<evidence type="ECO:0000313" key="3">
    <source>
        <dbReference type="EMBL" id="CAI9928266.1"/>
    </source>
</evidence>
<dbReference type="InterPro" id="IPR009057">
    <property type="entry name" value="Homeodomain-like_sf"/>
</dbReference>
<dbReference type="EMBL" id="CAXDID020000551">
    <property type="protein sequence ID" value="CAL6102072.1"/>
    <property type="molecule type" value="Genomic_DNA"/>
</dbReference>
<dbReference type="PROSITE" id="PS50090">
    <property type="entry name" value="MYB_LIKE"/>
    <property type="match status" value="1"/>
</dbReference>
<protein>
    <submittedName>
        <fullName evidence="3">Myb-like DNA-binding domain-containing protein</fullName>
    </submittedName>
    <submittedName>
        <fullName evidence="4">Myb-like_DNA-binding domain-containing protein</fullName>
    </submittedName>
</protein>
<dbReference type="InterPro" id="IPR017930">
    <property type="entry name" value="Myb_dom"/>
</dbReference>
<evidence type="ECO:0000259" key="1">
    <source>
        <dbReference type="PROSITE" id="PS50090"/>
    </source>
</evidence>
<feature type="domain" description="HTH myb-type" evidence="2">
    <location>
        <begin position="1"/>
        <end position="55"/>
    </location>
</feature>
<name>A0AA86P0H4_9EUKA</name>
<feature type="domain" description="Myb-like" evidence="1">
    <location>
        <begin position="1"/>
        <end position="51"/>
    </location>
</feature>
<accession>A0AA86P0H4</accession>
<reference evidence="3" key="1">
    <citation type="submission" date="2023-06" db="EMBL/GenBank/DDBJ databases">
        <authorList>
            <person name="Kurt Z."/>
        </authorList>
    </citation>
    <scope>NUCLEOTIDE SEQUENCE</scope>
</reference>
<evidence type="ECO:0000259" key="2">
    <source>
        <dbReference type="PROSITE" id="PS51294"/>
    </source>
</evidence>
<dbReference type="InterPro" id="IPR001005">
    <property type="entry name" value="SANT/Myb"/>
</dbReference>
<reference evidence="4 5" key="2">
    <citation type="submission" date="2024-07" db="EMBL/GenBank/DDBJ databases">
        <authorList>
            <person name="Akdeniz Z."/>
        </authorList>
    </citation>
    <scope>NUCLEOTIDE SEQUENCE [LARGE SCALE GENOMIC DNA]</scope>
</reference>
<comment type="caution">
    <text evidence="3">The sequence shown here is derived from an EMBL/GenBank/DDBJ whole genome shotgun (WGS) entry which is preliminary data.</text>
</comment>
<dbReference type="Gene3D" id="1.10.10.60">
    <property type="entry name" value="Homeodomain-like"/>
    <property type="match status" value="2"/>
</dbReference>
<organism evidence="3">
    <name type="scientific">Hexamita inflata</name>
    <dbReference type="NCBI Taxonomy" id="28002"/>
    <lineage>
        <taxon>Eukaryota</taxon>
        <taxon>Metamonada</taxon>
        <taxon>Diplomonadida</taxon>
        <taxon>Hexamitidae</taxon>
        <taxon>Hexamitinae</taxon>
        <taxon>Hexamita</taxon>
    </lineage>
</organism>
<dbReference type="PROSITE" id="PS51294">
    <property type="entry name" value="HTH_MYB"/>
    <property type="match status" value="1"/>
</dbReference>
<dbReference type="SMART" id="SM00717">
    <property type="entry name" value="SANT"/>
    <property type="match status" value="2"/>
</dbReference>
<sequence length="201" mass="23814">MKYKRWSEDEKELLIKSVKDNTVNSRTNWNIVAAQLSGTPNQCKTYYSKVIQKQIPKHCTMKWTAREEGQLIACVDIHGRKWGLIQRLQFQDFTPEQVRQKFSKFENRFKKNFSLISMIKNGDDVPLEKTDDLKRLYKYFSELKAIYDNSDKIAYLERKAIIKAQENFDLDQIVLKITDILEILENKKNLVLNSSKNTRRD</sequence>
<proteinExistence type="predicted"/>
<dbReference type="GO" id="GO:0003677">
    <property type="term" value="F:DNA binding"/>
    <property type="evidence" value="ECO:0007669"/>
    <property type="project" value="UniProtKB-KW"/>
</dbReference>
<dbReference type="EMBL" id="CATOUU010000389">
    <property type="protein sequence ID" value="CAI9928266.1"/>
    <property type="molecule type" value="Genomic_DNA"/>
</dbReference>